<dbReference type="Proteomes" id="UP000799757">
    <property type="component" value="Unassembled WGS sequence"/>
</dbReference>
<reference evidence="3" key="1">
    <citation type="journal article" date="2020" name="Stud. Mycol.">
        <title>101 Dothideomycetes genomes: a test case for predicting lifestyles and emergence of pathogens.</title>
        <authorList>
            <person name="Haridas S."/>
            <person name="Albert R."/>
            <person name="Binder M."/>
            <person name="Bloem J."/>
            <person name="Labutti K."/>
            <person name="Salamov A."/>
            <person name="Andreopoulos B."/>
            <person name="Baker S."/>
            <person name="Barry K."/>
            <person name="Bills G."/>
            <person name="Bluhm B."/>
            <person name="Cannon C."/>
            <person name="Castanera R."/>
            <person name="Culley D."/>
            <person name="Daum C."/>
            <person name="Ezra D."/>
            <person name="Gonzalez J."/>
            <person name="Henrissat B."/>
            <person name="Kuo A."/>
            <person name="Liang C."/>
            <person name="Lipzen A."/>
            <person name="Lutzoni F."/>
            <person name="Magnuson J."/>
            <person name="Mondo S."/>
            <person name="Nolan M."/>
            <person name="Ohm R."/>
            <person name="Pangilinan J."/>
            <person name="Park H.-J."/>
            <person name="Ramirez L."/>
            <person name="Alfaro M."/>
            <person name="Sun H."/>
            <person name="Tritt A."/>
            <person name="Yoshinaga Y."/>
            <person name="Zwiers L.-H."/>
            <person name="Turgeon B."/>
            <person name="Goodwin S."/>
            <person name="Spatafora J."/>
            <person name="Crous P."/>
            <person name="Grigoriev I."/>
        </authorList>
    </citation>
    <scope>NUCLEOTIDE SEQUENCE</scope>
    <source>
        <strain evidence="3">CBS 109.77</strain>
    </source>
</reference>
<accession>A0A6A6XDQ3</accession>
<feature type="region of interest" description="Disordered" evidence="1">
    <location>
        <begin position="17"/>
        <end position="88"/>
    </location>
</feature>
<feature type="compositionally biased region" description="Polar residues" evidence="1">
    <location>
        <begin position="251"/>
        <end position="268"/>
    </location>
</feature>
<feature type="region of interest" description="Disordered" evidence="1">
    <location>
        <begin position="149"/>
        <end position="213"/>
    </location>
</feature>
<keyword evidence="2" id="KW-0812">Transmembrane</keyword>
<proteinExistence type="predicted"/>
<feature type="transmembrane region" description="Helical" evidence="2">
    <location>
        <begin position="443"/>
        <end position="469"/>
    </location>
</feature>
<feature type="transmembrane region" description="Helical" evidence="2">
    <location>
        <begin position="289"/>
        <end position="310"/>
    </location>
</feature>
<feature type="compositionally biased region" description="Low complexity" evidence="1">
    <location>
        <begin position="41"/>
        <end position="57"/>
    </location>
</feature>
<feature type="compositionally biased region" description="Polar residues" evidence="1">
    <location>
        <begin position="198"/>
        <end position="213"/>
    </location>
</feature>
<dbReference type="EMBL" id="MU001886">
    <property type="protein sequence ID" value="KAF2794572.1"/>
    <property type="molecule type" value="Genomic_DNA"/>
</dbReference>
<evidence type="ECO:0000256" key="2">
    <source>
        <dbReference type="SAM" id="Phobius"/>
    </source>
</evidence>
<keyword evidence="2" id="KW-0472">Membrane</keyword>
<keyword evidence="4" id="KW-1185">Reference proteome</keyword>
<organism evidence="3 4">
    <name type="scientific">Melanomma pulvis-pyrius CBS 109.77</name>
    <dbReference type="NCBI Taxonomy" id="1314802"/>
    <lineage>
        <taxon>Eukaryota</taxon>
        <taxon>Fungi</taxon>
        <taxon>Dikarya</taxon>
        <taxon>Ascomycota</taxon>
        <taxon>Pezizomycotina</taxon>
        <taxon>Dothideomycetes</taxon>
        <taxon>Pleosporomycetidae</taxon>
        <taxon>Pleosporales</taxon>
        <taxon>Melanommataceae</taxon>
        <taxon>Melanomma</taxon>
    </lineage>
</organism>
<dbReference type="AlphaFoldDB" id="A0A6A6XDQ3"/>
<name>A0A6A6XDQ3_9PLEO</name>
<evidence type="ECO:0000256" key="1">
    <source>
        <dbReference type="SAM" id="MobiDB-lite"/>
    </source>
</evidence>
<feature type="compositionally biased region" description="Polar residues" evidence="1">
    <location>
        <begin position="180"/>
        <end position="190"/>
    </location>
</feature>
<evidence type="ECO:0000313" key="4">
    <source>
        <dbReference type="Proteomes" id="UP000799757"/>
    </source>
</evidence>
<keyword evidence="2" id="KW-1133">Transmembrane helix</keyword>
<feature type="region of interest" description="Disordered" evidence="1">
    <location>
        <begin position="251"/>
        <end position="274"/>
    </location>
</feature>
<feature type="region of interest" description="Disordered" evidence="1">
    <location>
        <begin position="563"/>
        <end position="614"/>
    </location>
</feature>
<gene>
    <name evidence="3" type="ORF">K505DRAFT_24683</name>
</gene>
<evidence type="ECO:0000313" key="3">
    <source>
        <dbReference type="EMBL" id="KAF2794572.1"/>
    </source>
</evidence>
<feature type="compositionally biased region" description="Basic and acidic residues" evidence="1">
    <location>
        <begin position="563"/>
        <end position="577"/>
    </location>
</feature>
<feature type="region of interest" description="Disordered" evidence="1">
    <location>
        <begin position="1020"/>
        <end position="1039"/>
    </location>
</feature>
<sequence>MSRRLLSKGVKEHPKLIIGKPTLIDPTSQGDHDNLQDIYRPTSPTTTSPPVASPLSPYGLQLLFSPQATNSDSSQRSRSAESKALSPLALGSHPVTPLVAKSSDRNFADQDFVDRFKELPPIPQSNQTEYNCQNENTVTARGEATSYYPDDAIPTSLGEFVNPQPQSSEHRPAEYGLGLSTPSAEFQHQRNPYPENVVQPSNETGRPNSAKSRLSFSHNSEEFRISQVQNVPQEADLDNGKEIYRAASLRQETSSNYSKRKTNPTMNWNHHGVDNDAPRKRNLGLKEGILITIVAFLLASTVTGAIYSFVKISQLESGSPTAIVSVTHITDIMTIVKTETDTLLTMSPRLSSTPLFRSTPISHTSSLTTKSSTSMKTSSSSVHLTYGARRRNTWISSPTQYVSNAVPGPEPTEMLSTLVSRIEERILATPAISRGERRFQIPFFVTLLWAIFISVGCLFAFSVCGTIVYEYYKHRDILRNPDQYIKDKLEQAVNDTLHKIDEVVHNATNVVLKPVKVTINEFASILKSIPLVGSKLKIEPLKIDKRGQREPIWLDDIVVTMTPRDDADPTGSEDKKSTPTTAIFPEMPSSPFENRGVNSEPDKTSGAGRGFSLPFPGKVFRRSPPLRDVPLVRKEAQGFIRDGQMMGWEVIATEITPRSPTRAIENVPSTTTAGGLPKASSISLSRAVAIPLCPACATWVHGPSSRRNVARRRLSLPFQFPWELYRKRQTVQNKPVGQRDALKEAIITSTTNSHPKATTYLDYLGDRKKSERGEKGTIFEHESAAARRFNVPFSWNIIRVMRRRSQEKVLVQRDAPHVEKTEEVMTMTTTKTATIHAPWLPMTSLASTNAAVAQHKLLRGRGYLPRQVPYDTFLQAYNALRTFGNNLCASVQPAPCTTMVTIGNDPLNKQYLRLTRATYSLLCEFGVDRFKPATQFSAAFDLFSLTEFGNDYCMITEPLAVGDVYQMEQLAQDVYDLRKQFCNGLKPYVDNPLNAGVQTCSTSVTSTSSLVIPTAIDSSSTADTTFPWPSGSGNPEITTSATLGTRELEKAKGH</sequence>
<protein>
    <submittedName>
        <fullName evidence="3">Uncharacterized protein</fullName>
    </submittedName>
</protein>